<dbReference type="PANTHER" id="PTHR30336:SF20">
    <property type="entry name" value="DUF218 DOMAIN-CONTAINING PROTEIN"/>
    <property type="match status" value="1"/>
</dbReference>
<dbReference type="Proteomes" id="UP000281915">
    <property type="component" value="Unassembled WGS sequence"/>
</dbReference>
<dbReference type="Gene3D" id="3.40.50.620">
    <property type="entry name" value="HUPs"/>
    <property type="match status" value="1"/>
</dbReference>
<dbReference type="EMBL" id="RHHT01000072">
    <property type="protein sequence ID" value="RNB70037.1"/>
    <property type="molecule type" value="Genomic_DNA"/>
</dbReference>
<keyword evidence="1" id="KW-1133">Transmembrane helix</keyword>
<dbReference type="PANTHER" id="PTHR30336">
    <property type="entry name" value="INNER MEMBRANE PROTEIN, PROBABLE PERMEASE"/>
    <property type="match status" value="1"/>
</dbReference>
<gene>
    <name evidence="3" type="ORF">EDM58_23505</name>
</gene>
<dbReference type="InterPro" id="IPR051599">
    <property type="entry name" value="Cell_Envelope_Assoc"/>
</dbReference>
<evidence type="ECO:0000259" key="2">
    <source>
        <dbReference type="Pfam" id="PF02698"/>
    </source>
</evidence>
<evidence type="ECO:0000313" key="3">
    <source>
        <dbReference type="EMBL" id="RNB70037.1"/>
    </source>
</evidence>
<evidence type="ECO:0000256" key="1">
    <source>
        <dbReference type="SAM" id="Phobius"/>
    </source>
</evidence>
<organism evidence="3 4">
    <name type="scientific">Brevibacillus panacihumi</name>
    <dbReference type="NCBI Taxonomy" id="497735"/>
    <lineage>
        <taxon>Bacteria</taxon>
        <taxon>Bacillati</taxon>
        <taxon>Bacillota</taxon>
        <taxon>Bacilli</taxon>
        <taxon>Bacillales</taxon>
        <taxon>Paenibacillaceae</taxon>
        <taxon>Brevibacillus</taxon>
    </lineage>
</organism>
<feature type="transmembrane region" description="Helical" evidence="1">
    <location>
        <begin position="21"/>
        <end position="43"/>
    </location>
</feature>
<dbReference type="CDD" id="cd06259">
    <property type="entry name" value="YdcF-like"/>
    <property type="match status" value="1"/>
</dbReference>
<dbReference type="InterPro" id="IPR003848">
    <property type="entry name" value="DUF218"/>
</dbReference>
<keyword evidence="1" id="KW-0472">Membrane</keyword>
<accession>A0A3M8C3T7</accession>
<evidence type="ECO:0000313" key="4">
    <source>
        <dbReference type="Proteomes" id="UP000281915"/>
    </source>
</evidence>
<feature type="domain" description="DUF218" evidence="2">
    <location>
        <begin position="56"/>
        <end position="186"/>
    </location>
</feature>
<dbReference type="InterPro" id="IPR014729">
    <property type="entry name" value="Rossmann-like_a/b/a_fold"/>
</dbReference>
<dbReference type="Pfam" id="PF02698">
    <property type="entry name" value="DUF218"/>
    <property type="match status" value="1"/>
</dbReference>
<reference evidence="3 4" key="1">
    <citation type="submission" date="2018-10" db="EMBL/GenBank/DDBJ databases">
        <title>Phylogenomics of Brevibacillus.</title>
        <authorList>
            <person name="Dunlap C."/>
        </authorList>
    </citation>
    <scope>NUCLEOTIDE SEQUENCE [LARGE SCALE GENOMIC DNA]</scope>
    <source>
        <strain evidence="3 4">JCM 15085</strain>
    </source>
</reference>
<comment type="caution">
    <text evidence="3">The sequence shown here is derived from an EMBL/GenBank/DDBJ whole genome shotgun (WGS) entry which is preliminary data.</text>
</comment>
<name>A0A3M8C3T7_9BACL</name>
<dbReference type="GO" id="GO:0005886">
    <property type="term" value="C:plasma membrane"/>
    <property type="evidence" value="ECO:0007669"/>
    <property type="project" value="TreeGrafter"/>
</dbReference>
<dbReference type="AlphaFoldDB" id="A0A3M8C3T7"/>
<proteinExistence type="predicted"/>
<sequence>MSHKGEPIVKEKRRKTWRKKLLLVSVILLATASIWCGYNLYLIQRTIDEAAPRKADVGIVLGAAVWGDRPSPGLSERLEYALWLYNQGYVKVLLVSGGLGEGKKVTEAQAMRTYLLEKGVPADAILIEDKARSTYENLLFSQQVMEKAHLKNALIISHDYHLARAKKMADSLQLPAAVAGVQSHVLYSPYHKMREVLALTVWELEQIWS</sequence>
<protein>
    <submittedName>
        <fullName evidence="3">YdcF family protein</fullName>
    </submittedName>
</protein>
<keyword evidence="1" id="KW-0812">Transmembrane</keyword>